<reference evidence="4 5" key="1">
    <citation type="submission" date="2016-07" db="EMBL/GenBank/DDBJ databases">
        <title>Pervasive Adenine N6-methylation of Active Genes in Fungi.</title>
        <authorList>
            <consortium name="DOE Joint Genome Institute"/>
            <person name="Mondo S.J."/>
            <person name="Dannebaum R.O."/>
            <person name="Kuo R.C."/>
            <person name="Labutti K."/>
            <person name="Haridas S."/>
            <person name="Kuo A."/>
            <person name="Salamov A."/>
            <person name="Ahrendt S.R."/>
            <person name="Lipzen A."/>
            <person name="Sullivan W."/>
            <person name="Andreopoulos W.B."/>
            <person name="Clum A."/>
            <person name="Lindquist E."/>
            <person name="Daum C."/>
            <person name="Ramamoorthy G.K."/>
            <person name="Gryganskyi A."/>
            <person name="Culley D."/>
            <person name="Magnuson J.K."/>
            <person name="James T.Y."/>
            <person name="O'Malley M.A."/>
            <person name="Stajich J.E."/>
            <person name="Spatafora J.W."/>
            <person name="Visel A."/>
            <person name="Grigoriev I.V."/>
        </authorList>
    </citation>
    <scope>NUCLEOTIDE SEQUENCE [LARGE SCALE GENOMIC DNA]</scope>
    <source>
        <strain evidence="4 5">NRRL 1336</strain>
    </source>
</reference>
<name>A0A1X2IQV2_9FUNG</name>
<feature type="transmembrane region" description="Helical" evidence="2">
    <location>
        <begin position="52"/>
        <end position="70"/>
    </location>
</feature>
<dbReference type="PROSITE" id="PS50812">
    <property type="entry name" value="PWWP"/>
    <property type="match status" value="1"/>
</dbReference>
<evidence type="ECO:0000256" key="2">
    <source>
        <dbReference type="SAM" id="Phobius"/>
    </source>
</evidence>
<feature type="region of interest" description="Disordered" evidence="1">
    <location>
        <begin position="177"/>
        <end position="197"/>
    </location>
</feature>
<dbReference type="Gene3D" id="2.30.30.140">
    <property type="match status" value="1"/>
</dbReference>
<dbReference type="SUPFAM" id="SSF47676">
    <property type="entry name" value="Conserved domain common to transcription factors TFIIS, elongin A, CRSP70"/>
    <property type="match status" value="1"/>
</dbReference>
<evidence type="ECO:0000259" key="3">
    <source>
        <dbReference type="PROSITE" id="PS50812"/>
    </source>
</evidence>
<dbReference type="CDD" id="cd05162">
    <property type="entry name" value="PWWP"/>
    <property type="match status" value="1"/>
</dbReference>
<dbReference type="Pfam" id="PF00855">
    <property type="entry name" value="PWWP"/>
    <property type="match status" value="1"/>
</dbReference>
<accession>A0A1X2IQV2</accession>
<dbReference type="Pfam" id="PF08711">
    <property type="entry name" value="Med26"/>
    <property type="match status" value="1"/>
</dbReference>
<keyword evidence="2" id="KW-0472">Membrane</keyword>
<dbReference type="SUPFAM" id="SSF63748">
    <property type="entry name" value="Tudor/PWWP/MBT"/>
    <property type="match status" value="1"/>
</dbReference>
<keyword evidence="2" id="KW-1133">Transmembrane helix</keyword>
<dbReference type="PANTHER" id="PTHR12550">
    <property type="entry name" value="HEPATOMA-DERIVED GROWTH FACTOR-RELATED"/>
    <property type="match status" value="1"/>
</dbReference>
<dbReference type="Gene3D" id="1.20.930.10">
    <property type="entry name" value="Conserved domain common to transcription factors TFIIS, elongin A, CRSP70"/>
    <property type="match status" value="1"/>
</dbReference>
<proteinExistence type="predicted"/>
<feature type="non-terminal residue" evidence="4">
    <location>
        <position position="309"/>
    </location>
</feature>
<dbReference type="STRING" id="90262.A0A1X2IQV2"/>
<gene>
    <name evidence="4" type="ORF">BCR42DRAFT_321885</name>
</gene>
<sequence length="309" mass="34692">MPARRTQLKKTQHAPGDIVFAKLKGYPWWPAKVQDETKVPKNVMETKRKKKVCFDAVTVFFFGSLDYAFISEKLIRPFDHDAVRKGIPNGKFKNKDLVLALEQALDPNGLDFFFKPQKLEAKGKKRKQQPDATNNTTTVSTATATEATEAAAVAEATETAETATITATATATAAATAATSTDTNASTPSSQQEMPTKINALKPACQKSVEYERAFKRLYVMRHKLQNLTYQKKPGEIPLSDYPAIDAILTDIEKYDMTKELLKETQIGKIVRFGCTYRFDLNYDCNLQERCLRILKTWATTLLDLSEYP</sequence>
<feature type="region of interest" description="Disordered" evidence="1">
    <location>
        <begin position="121"/>
        <end position="143"/>
    </location>
</feature>
<dbReference type="InterPro" id="IPR000313">
    <property type="entry name" value="PWWP_dom"/>
</dbReference>
<keyword evidence="2" id="KW-0812">Transmembrane</keyword>
<evidence type="ECO:0000313" key="5">
    <source>
        <dbReference type="Proteomes" id="UP000193560"/>
    </source>
</evidence>
<keyword evidence="5" id="KW-1185">Reference proteome</keyword>
<dbReference type="InterPro" id="IPR017923">
    <property type="entry name" value="TFIIS_N"/>
</dbReference>
<dbReference type="PANTHER" id="PTHR12550:SF70">
    <property type="entry name" value="JIL-1 ANCHORING AND STABILIZING PROTEIN, ISOFORM A"/>
    <property type="match status" value="1"/>
</dbReference>
<dbReference type="Proteomes" id="UP000193560">
    <property type="component" value="Unassembled WGS sequence"/>
</dbReference>
<feature type="compositionally biased region" description="Low complexity" evidence="1">
    <location>
        <begin position="177"/>
        <end position="187"/>
    </location>
</feature>
<dbReference type="AlphaFoldDB" id="A0A1X2IQV2"/>
<dbReference type="EMBL" id="MCGE01000006">
    <property type="protein sequence ID" value="ORZ20673.1"/>
    <property type="molecule type" value="Genomic_DNA"/>
</dbReference>
<feature type="compositionally biased region" description="Low complexity" evidence="1">
    <location>
        <begin position="132"/>
        <end position="143"/>
    </location>
</feature>
<comment type="caution">
    <text evidence="4">The sequence shown here is derived from an EMBL/GenBank/DDBJ whole genome shotgun (WGS) entry which is preliminary data.</text>
</comment>
<evidence type="ECO:0000313" key="4">
    <source>
        <dbReference type="EMBL" id="ORZ20673.1"/>
    </source>
</evidence>
<feature type="domain" description="PWWP" evidence="3">
    <location>
        <begin position="15"/>
        <end position="80"/>
    </location>
</feature>
<dbReference type="InterPro" id="IPR035441">
    <property type="entry name" value="TFIIS/LEDGF_dom_sf"/>
</dbReference>
<evidence type="ECO:0000256" key="1">
    <source>
        <dbReference type="SAM" id="MobiDB-lite"/>
    </source>
</evidence>
<protein>
    <recommendedName>
        <fullName evidence="3">PWWP domain-containing protein</fullName>
    </recommendedName>
</protein>
<dbReference type="SMART" id="SM00293">
    <property type="entry name" value="PWWP"/>
    <property type="match status" value="1"/>
</dbReference>
<organism evidence="4 5">
    <name type="scientific">Absidia repens</name>
    <dbReference type="NCBI Taxonomy" id="90262"/>
    <lineage>
        <taxon>Eukaryota</taxon>
        <taxon>Fungi</taxon>
        <taxon>Fungi incertae sedis</taxon>
        <taxon>Mucoromycota</taxon>
        <taxon>Mucoromycotina</taxon>
        <taxon>Mucoromycetes</taxon>
        <taxon>Mucorales</taxon>
        <taxon>Cunninghamellaceae</taxon>
        <taxon>Absidia</taxon>
    </lineage>
</organism>
<dbReference type="OrthoDB" id="62853at2759"/>